<reference evidence="5 6" key="1">
    <citation type="submission" date="2018-03" db="EMBL/GenBank/DDBJ databases">
        <title>Ahniella affigens gen. nov., sp. nov., a gammaproteobacterium isolated from sandy soil near a stream.</title>
        <authorList>
            <person name="Ko Y."/>
            <person name="Kim J.-H."/>
        </authorList>
    </citation>
    <scope>NUCLEOTIDE SEQUENCE [LARGE SCALE GENOMIC DNA]</scope>
    <source>
        <strain evidence="5 6">D13</strain>
    </source>
</reference>
<protein>
    <recommendedName>
        <fullName evidence="7">High frequency lysogenization protein HflD homolog</fullName>
    </recommendedName>
</protein>
<dbReference type="Pfam" id="PF04356">
    <property type="entry name" value="DUF489"/>
    <property type="match status" value="1"/>
</dbReference>
<dbReference type="EMBL" id="CP027860">
    <property type="protein sequence ID" value="AVP97652.1"/>
    <property type="molecule type" value="Genomic_DNA"/>
</dbReference>
<dbReference type="KEGG" id="xba:C7S18_10770"/>
<proteinExistence type="predicted"/>
<dbReference type="SUPFAM" id="SSF101322">
    <property type="entry name" value="YcfC-like"/>
    <property type="match status" value="1"/>
</dbReference>
<evidence type="ECO:0000313" key="6">
    <source>
        <dbReference type="Proteomes" id="UP000241074"/>
    </source>
</evidence>
<dbReference type="InterPro" id="IPR007451">
    <property type="entry name" value="HflD"/>
</dbReference>
<keyword evidence="2" id="KW-1003">Cell membrane</keyword>
<evidence type="ECO:0000256" key="1">
    <source>
        <dbReference type="ARBA" id="ARBA00004496"/>
    </source>
</evidence>
<evidence type="ECO:0000256" key="4">
    <source>
        <dbReference type="ARBA" id="ARBA00023136"/>
    </source>
</evidence>
<dbReference type="PANTHER" id="PTHR38100">
    <property type="entry name" value="HIGH FREQUENCY LYSOGENIZATION PROTEIN HFLD"/>
    <property type="match status" value="1"/>
</dbReference>
<dbReference type="PANTHER" id="PTHR38100:SF1">
    <property type="entry name" value="HIGH FREQUENCY LYSOGENIZATION PROTEIN HFLD"/>
    <property type="match status" value="1"/>
</dbReference>
<dbReference type="OrthoDB" id="9788031at2"/>
<keyword evidence="4" id="KW-0472">Membrane</keyword>
<dbReference type="AlphaFoldDB" id="A0A2P1PS49"/>
<dbReference type="InterPro" id="IPR035932">
    <property type="entry name" value="HflD-like_sf"/>
</dbReference>
<dbReference type="RefSeq" id="WP_106891572.1">
    <property type="nucleotide sequence ID" value="NZ_CP027860.1"/>
</dbReference>
<keyword evidence="3" id="KW-0963">Cytoplasm</keyword>
<keyword evidence="6" id="KW-1185">Reference proteome</keyword>
<dbReference type="Gene3D" id="1.10.3890.10">
    <property type="entry name" value="HflD-like"/>
    <property type="match status" value="1"/>
</dbReference>
<evidence type="ECO:0000256" key="3">
    <source>
        <dbReference type="ARBA" id="ARBA00022490"/>
    </source>
</evidence>
<gene>
    <name evidence="5" type="ORF">C7S18_10770</name>
</gene>
<accession>A0A2P1PS49</accession>
<sequence length="216" mass="23679">MDSTPLSAKAQQALCLCALVDAVLGVRELAQEGRTEFETRSSLLAAIFEFDADSPIALYGTSPRLVAAIAATEARFAKADARHDEVTRLAAQVLALSRRLRSRPEAGARLLKALEPAVRQRQQFGLLHEYTVQSLAQAYVEAISPLAAPIRIFGNATYLSQPRIAAQVRALMLAAMRAAVLWRHLGGNGWSLYFRQRHWRQVVHALPAQLGLTPSD</sequence>
<name>A0A2P1PS49_9GAMM</name>
<dbReference type="GO" id="GO:0005737">
    <property type="term" value="C:cytoplasm"/>
    <property type="evidence" value="ECO:0007669"/>
    <property type="project" value="UniProtKB-SubCell"/>
</dbReference>
<reference evidence="5 6" key="2">
    <citation type="submission" date="2018-03" db="EMBL/GenBank/DDBJ databases">
        <authorList>
            <person name="Keele B.F."/>
        </authorList>
    </citation>
    <scope>NUCLEOTIDE SEQUENCE [LARGE SCALE GENOMIC DNA]</scope>
    <source>
        <strain evidence="5 6">D13</strain>
    </source>
</reference>
<dbReference type="Proteomes" id="UP000241074">
    <property type="component" value="Chromosome"/>
</dbReference>
<evidence type="ECO:0000256" key="2">
    <source>
        <dbReference type="ARBA" id="ARBA00022475"/>
    </source>
</evidence>
<organism evidence="5 6">
    <name type="scientific">Ahniella affigens</name>
    <dbReference type="NCBI Taxonomy" id="2021234"/>
    <lineage>
        <taxon>Bacteria</taxon>
        <taxon>Pseudomonadati</taxon>
        <taxon>Pseudomonadota</taxon>
        <taxon>Gammaproteobacteria</taxon>
        <taxon>Lysobacterales</taxon>
        <taxon>Rhodanobacteraceae</taxon>
        <taxon>Ahniella</taxon>
    </lineage>
</organism>
<comment type="subcellular location">
    <subcellularLocation>
        <location evidence="1">Cytoplasm</location>
    </subcellularLocation>
</comment>
<evidence type="ECO:0000313" key="5">
    <source>
        <dbReference type="EMBL" id="AVP97652.1"/>
    </source>
</evidence>
<evidence type="ECO:0008006" key="7">
    <source>
        <dbReference type="Google" id="ProtNLM"/>
    </source>
</evidence>